<reference evidence="3" key="3">
    <citation type="submission" date="2023-01" db="EMBL/GenBank/DDBJ databases">
        <authorList>
            <person name="Sun Q."/>
            <person name="Evtushenko L."/>
        </authorList>
    </citation>
    <scope>NUCLEOTIDE SEQUENCE</scope>
    <source>
        <strain evidence="3">VKM B-1606</strain>
    </source>
</reference>
<evidence type="ECO:0000313" key="3">
    <source>
        <dbReference type="EMBL" id="GLK54767.1"/>
    </source>
</evidence>
<feature type="domain" description="Phospholipase D N-terminal" evidence="2">
    <location>
        <begin position="51"/>
        <end position="146"/>
    </location>
</feature>
<accession>A0A9W6IQQ4</accession>
<reference evidence="4 5" key="2">
    <citation type="submission" date="2021-01" db="EMBL/GenBank/DDBJ databases">
        <title>Genomic Encyclopedia of Type Strains, Phase IV (KMG-IV): sequencing the most valuable type-strain genomes for metagenomic binning, comparative biology and taxonomic classification.</title>
        <authorList>
            <person name="Goeker M."/>
        </authorList>
    </citation>
    <scope>NUCLEOTIDE SEQUENCE [LARGE SCALE GENOMIC DNA]</scope>
    <source>
        <strain evidence="4 5">DSM 6130</strain>
    </source>
</reference>
<dbReference type="Pfam" id="PF09423">
    <property type="entry name" value="PhoD"/>
    <property type="match status" value="1"/>
</dbReference>
<dbReference type="InterPro" id="IPR032093">
    <property type="entry name" value="PhoD_N"/>
</dbReference>
<dbReference type="InterPro" id="IPR006311">
    <property type="entry name" value="TAT_signal"/>
</dbReference>
<evidence type="ECO:0000313" key="5">
    <source>
        <dbReference type="Proteomes" id="UP000758856"/>
    </source>
</evidence>
<reference evidence="3" key="1">
    <citation type="journal article" date="2014" name="Int. J. Syst. Evol. Microbiol.">
        <title>Complete genome sequence of Corynebacterium casei LMG S-19264T (=DSM 44701T), isolated from a smear-ripened cheese.</title>
        <authorList>
            <consortium name="US DOE Joint Genome Institute (JGI-PGF)"/>
            <person name="Walter F."/>
            <person name="Albersmeier A."/>
            <person name="Kalinowski J."/>
            <person name="Ruckert C."/>
        </authorList>
    </citation>
    <scope>NUCLEOTIDE SEQUENCE</scope>
    <source>
        <strain evidence="3">VKM B-1606</strain>
    </source>
</reference>
<dbReference type="EMBL" id="BSFF01000001">
    <property type="protein sequence ID" value="GLK54767.1"/>
    <property type="molecule type" value="Genomic_DNA"/>
</dbReference>
<dbReference type="InterPro" id="IPR029052">
    <property type="entry name" value="Metallo-depent_PP-like"/>
</dbReference>
<evidence type="ECO:0000313" key="6">
    <source>
        <dbReference type="Proteomes" id="UP001143400"/>
    </source>
</evidence>
<protein>
    <submittedName>
        <fullName evidence="3 4">Alkaline phosphatase</fullName>
        <ecNumber evidence="4">3.1.3.1</ecNumber>
    </submittedName>
</protein>
<dbReference type="Gene3D" id="3.60.21.70">
    <property type="entry name" value="PhoD-like phosphatase"/>
    <property type="match status" value="1"/>
</dbReference>
<dbReference type="InterPro" id="IPR052900">
    <property type="entry name" value="Phospholipid_Metab_Enz"/>
</dbReference>
<dbReference type="Proteomes" id="UP001143400">
    <property type="component" value="Unassembled WGS sequence"/>
</dbReference>
<organism evidence="3 6">
    <name type="scientific">Methylopila capsulata</name>
    <dbReference type="NCBI Taxonomy" id="61654"/>
    <lineage>
        <taxon>Bacteria</taxon>
        <taxon>Pseudomonadati</taxon>
        <taxon>Pseudomonadota</taxon>
        <taxon>Alphaproteobacteria</taxon>
        <taxon>Hyphomicrobiales</taxon>
        <taxon>Methylopilaceae</taxon>
        <taxon>Methylopila</taxon>
    </lineage>
</organism>
<proteinExistence type="predicted"/>
<dbReference type="Gene3D" id="2.60.40.380">
    <property type="entry name" value="Purple acid phosphatase-like, N-terminal"/>
    <property type="match status" value="1"/>
</dbReference>
<feature type="domain" description="PhoD-like phosphatase metallophosphatase" evidence="1">
    <location>
        <begin position="159"/>
        <end position="497"/>
    </location>
</feature>
<dbReference type="RefSeq" id="WP_204950107.1">
    <property type="nucleotide sequence ID" value="NZ_BSFF01000001.1"/>
</dbReference>
<dbReference type="PROSITE" id="PS51318">
    <property type="entry name" value="TAT"/>
    <property type="match status" value="1"/>
</dbReference>
<name>A0A9W6IQQ4_9HYPH</name>
<dbReference type="EC" id="3.1.3.1" evidence="4"/>
<dbReference type="GO" id="GO:0004035">
    <property type="term" value="F:alkaline phosphatase activity"/>
    <property type="evidence" value="ECO:0007669"/>
    <property type="project" value="UniProtKB-EC"/>
</dbReference>
<evidence type="ECO:0000259" key="1">
    <source>
        <dbReference type="Pfam" id="PF09423"/>
    </source>
</evidence>
<dbReference type="Pfam" id="PF16655">
    <property type="entry name" value="PhoD_N"/>
    <property type="match status" value="1"/>
</dbReference>
<dbReference type="EMBL" id="JAFBCY010000002">
    <property type="protein sequence ID" value="MBM7851707.1"/>
    <property type="molecule type" value="Genomic_DNA"/>
</dbReference>
<keyword evidence="5" id="KW-1185">Reference proteome</keyword>
<dbReference type="PANTHER" id="PTHR43606">
    <property type="entry name" value="PHOSPHATASE, PUTATIVE (AFU_ORTHOLOGUE AFUA_6G08710)-RELATED"/>
    <property type="match status" value="1"/>
</dbReference>
<dbReference type="SUPFAM" id="SSF56300">
    <property type="entry name" value="Metallo-dependent phosphatases"/>
    <property type="match status" value="1"/>
</dbReference>
<dbReference type="Proteomes" id="UP000758856">
    <property type="component" value="Unassembled WGS sequence"/>
</dbReference>
<dbReference type="InterPro" id="IPR038607">
    <property type="entry name" value="PhoD-like_sf"/>
</dbReference>
<comment type="caution">
    <text evidence="3">The sequence shown here is derived from an EMBL/GenBank/DDBJ whole genome shotgun (WGS) entry which is preliminary data.</text>
</comment>
<dbReference type="AlphaFoldDB" id="A0A9W6IQQ4"/>
<gene>
    <name evidence="3" type="ORF">GCM10008170_07860</name>
    <name evidence="4" type="ORF">JOD31_001932</name>
</gene>
<keyword evidence="4" id="KW-0378">Hydrolase</keyword>
<evidence type="ECO:0000259" key="2">
    <source>
        <dbReference type="Pfam" id="PF16655"/>
    </source>
</evidence>
<dbReference type="PANTHER" id="PTHR43606:SF2">
    <property type="entry name" value="ALKALINE PHOSPHATASE FAMILY PROTEIN (AFU_ORTHOLOGUE AFUA_5G03860)"/>
    <property type="match status" value="1"/>
</dbReference>
<sequence>MSLEKRLLHGVDRRRFLNATWATALGATALALVPGDDVFAEPSLGADPFTLGVASGDPKPDGAVLWTRLAPDPLNGGGLTQPYLPVRWRVATDSSLRNVVQSGIALAHASLAHSVHVEVQGLLPNRVYFYQFDYRAEQSRVGRFRTAPDASLPLASLDFALLTCQAWHDGYYTVLNDVADQDLDVVFHLGDYLYEYDPRKNVRGVTLSDRFAGETVTLERYRDQHALYKTDPHLQRLHARHPMVVIWDDHEVQNDYSGRFPEYMNMPLDVFLKRRSAAYQAYYEHMPLRRPPTSATNNLLIYRSLSFGDLAEFVMLDTRQHRSDNPCGDGESQRCAAALEPGATMLGVNQERWVNQRLANGKRRWTFLTQGPLMAELDHDVGAGTRYWNDAWDGYPAARDRLFKAIADGGVRNPVVFTGDWHSTFVNDLHRDFKRPGRTPLATEFVTPAITSGGDRTPYGPYYGPMIPANPHIRYYEGDKRGYFRMSLTHERLKADLRFASRVETPRGSVDTVASFVVADGQPGALTA</sequence>
<evidence type="ECO:0000313" key="4">
    <source>
        <dbReference type="EMBL" id="MBM7851707.1"/>
    </source>
</evidence>
<dbReference type="InterPro" id="IPR018946">
    <property type="entry name" value="PhoD-like_MPP"/>
</dbReference>
<dbReference type="CDD" id="cd07389">
    <property type="entry name" value="MPP_PhoD"/>
    <property type="match status" value="1"/>
</dbReference>